<gene>
    <name evidence="2" type="ORF">RTLFYP15_00265</name>
</gene>
<protein>
    <submittedName>
        <fullName evidence="2">Histidine kinase-, DNA gyrase B-, and HSP90-like ATPase</fullName>
    </submittedName>
</protein>
<dbReference type="InterPro" id="IPR036890">
    <property type="entry name" value="HATPase_C_sf"/>
</dbReference>
<keyword evidence="2" id="KW-0808">Transferase</keyword>
<proteinExistence type="predicted"/>
<evidence type="ECO:0000259" key="1">
    <source>
        <dbReference type="Pfam" id="PF14213"/>
    </source>
</evidence>
<accession>A0A6N3GK10</accession>
<reference evidence="2" key="1">
    <citation type="submission" date="2019-11" db="EMBL/GenBank/DDBJ databases">
        <authorList>
            <person name="Feng L."/>
        </authorList>
    </citation>
    <scope>NUCLEOTIDE SEQUENCE</scope>
    <source>
        <strain evidence="2">RtorquesLFYP15</strain>
    </source>
</reference>
<sequence>MSFNEEKRNAIKKYMLEKIRKDDENFIRKTAETFVISETSVRRYLKSCEEERIISVDPTKYCRYILSTVEKTGTLKNDGSLEEDRIFFSNVRPLLENLPKNVLDIWSYVFAEIMNNAIEHSEATEIKYSIKRDCLYTEVSILDNGIGIFKSIQDFIEKEENKQIDIEQAMLELYKGKLTTNPSSHSGEGIFFSSKMLTEFAILSDNTIFSFRSDEKEKFVQSHLISYYTKLKKVGTMVVMRLENDTITTSKDVFDSFAPLEEGFIKTLIPMREVCPLGNPVARSQARRVLKRLDEFQEVIFDFNGIEFMGQGFADEIFRVFQNAHPDIVLRPINANEAVLGMIQHVIRA</sequence>
<dbReference type="RefSeq" id="WP_423249085.1">
    <property type="nucleotide sequence ID" value="NZ_CACRUQ010000038.1"/>
</dbReference>
<dbReference type="SUPFAM" id="SSF55874">
    <property type="entry name" value="ATPase domain of HSP90 chaperone/DNA topoisomerase II/histidine kinase"/>
    <property type="match status" value="1"/>
</dbReference>
<feature type="domain" description="DUF4325" evidence="1">
    <location>
        <begin position="285"/>
        <end position="339"/>
    </location>
</feature>
<keyword evidence="2" id="KW-0418">Kinase</keyword>
<name>A0A6N3GK10_9FIRM</name>
<dbReference type="EMBL" id="CACRUQ010000038">
    <property type="protein sequence ID" value="VYU64293.1"/>
    <property type="molecule type" value="Genomic_DNA"/>
</dbReference>
<dbReference type="Pfam" id="PF14213">
    <property type="entry name" value="DUF4325"/>
    <property type="match status" value="1"/>
</dbReference>
<evidence type="ECO:0000313" key="2">
    <source>
        <dbReference type="EMBL" id="VYU64293.1"/>
    </source>
</evidence>
<organism evidence="2">
    <name type="scientific">[Ruminococcus] torques</name>
    <dbReference type="NCBI Taxonomy" id="33039"/>
    <lineage>
        <taxon>Bacteria</taxon>
        <taxon>Bacillati</taxon>
        <taxon>Bacillota</taxon>
        <taxon>Clostridia</taxon>
        <taxon>Lachnospirales</taxon>
        <taxon>Lachnospiraceae</taxon>
        <taxon>Mediterraneibacter</taxon>
    </lineage>
</organism>
<dbReference type="AlphaFoldDB" id="A0A6N3GK10"/>
<dbReference type="InterPro" id="IPR025474">
    <property type="entry name" value="DUF4325"/>
</dbReference>
<dbReference type="Gene3D" id="3.30.565.10">
    <property type="entry name" value="Histidine kinase-like ATPase, C-terminal domain"/>
    <property type="match status" value="1"/>
</dbReference>
<dbReference type="GO" id="GO:0016301">
    <property type="term" value="F:kinase activity"/>
    <property type="evidence" value="ECO:0007669"/>
    <property type="project" value="UniProtKB-KW"/>
</dbReference>